<dbReference type="EMBL" id="OX451737">
    <property type="protein sequence ID" value="CAI8598768.1"/>
    <property type="molecule type" value="Genomic_DNA"/>
</dbReference>
<name>A0AAV0ZNY7_VICFA</name>
<reference evidence="1 2" key="1">
    <citation type="submission" date="2023-01" db="EMBL/GenBank/DDBJ databases">
        <authorList>
            <person name="Kreplak J."/>
        </authorList>
    </citation>
    <scope>NUCLEOTIDE SEQUENCE [LARGE SCALE GENOMIC DNA]</scope>
</reference>
<organism evidence="1 2">
    <name type="scientific">Vicia faba</name>
    <name type="common">Broad bean</name>
    <name type="synonym">Faba vulgaris</name>
    <dbReference type="NCBI Taxonomy" id="3906"/>
    <lineage>
        <taxon>Eukaryota</taxon>
        <taxon>Viridiplantae</taxon>
        <taxon>Streptophyta</taxon>
        <taxon>Embryophyta</taxon>
        <taxon>Tracheophyta</taxon>
        <taxon>Spermatophyta</taxon>
        <taxon>Magnoliopsida</taxon>
        <taxon>eudicotyledons</taxon>
        <taxon>Gunneridae</taxon>
        <taxon>Pentapetalae</taxon>
        <taxon>rosids</taxon>
        <taxon>fabids</taxon>
        <taxon>Fabales</taxon>
        <taxon>Fabaceae</taxon>
        <taxon>Papilionoideae</taxon>
        <taxon>50 kb inversion clade</taxon>
        <taxon>NPAAA clade</taxon>
        <taxon>Hologalegina</taxon>
        <taxon>IRL clade</taxon>
        <taxon>Fabeae</taxon>
        <taxon>Vicia</taxon>
    </lineage>
</organism>
<evidence type="ECO:0000313" key="2">
    <source>
        <dbReference type="Proteomes" id="UP001157006"/>
    </source>
</evidence>
<proteinExistence type="predicted"/>
<sequence length="93" mass="10607">MSYSTYNCLLTLDTDGVNEIIGITDQEVNQPPNEDQVEELFPEINVPQDHGSYEHVNENVAWLAPDLFWEKKITKALKGGNVLLTIYNKLDKK</sequence>
<evidence type="ECO:0000313" key="1">
    <source>
        <dbReference type="EMBL" id="CAI8598768.1"/>
    </source>
</evidence>
<dbReference type="AlphaFoldDB" id="A0AAV0ZNY7"/>
<accession>A0AAV0ZNY7</accession>
<dbReference type="Proteomes" id="UP001157006">
    <property type="component" value="Chromosome 2"/>
</dbReference>
<gene>
    <name evidence="1" type="ORF">VFH_II143600</name>
</gene>
<keyword evidence="2" id="KW-1185">Reference proteome</keyword>
<protein>
    <submittedName>
        <fullName evidence="1">Uncharacterized protein</fullName>
    </submittedName>
</protein>